<feature type="transmembrane region" description="Helical" evidence="2">
    <location>
        <begin position="62"/>
        <end position="84"/>
    </location>
</feature>
<feature type="transmembrane region" description="Helical" evidence="2">
    <location>
        <begin position="96"/>
        <end position="122"/>
    </location>
</feature>
<sequence length="161" mass="18129">MDAQTIQEKRPPLSQDPTSFGDSGNPRIVTLRAVVIGLCLSILACLWITYSSYLGKSASIPVAHFPVAALFPFVLISLVFNPLLRITGWFRPFRMAELLVIFFMVLTASAIPGWAFTTYWVALVGTPLYFATPQNRWETVFFEYLPDWLVASNQGGVMEWF</sequence>
<dbReference type="InterPro" id="IPR046712">
    <property type="entry name" value="DUF6785"/>
</dbReference>
<feature type="domain" description="DUF6785" evidence="3">
    <location>
        <begin position="30"/>
        <end position="161"/>
    </location>
</feature>
<proteinExistence type="predicted"/>
<protein>
    <recommendedName>
        <fullName evidence="3">DUF6785 domain-containing protein</fullName>
    </recommendedName>
</protein>
<organism evidence="4">
    <name type="scientific">marine metagenome</name>
    <dbReference type="NCBI Taxonomy" id="408172"/>
    <lineage>
        <taxon>unclassified sequences</taxon>
        <taxon>metagenomes</taxon>
        <taxon>ecological metagenomes</taxon>
    </lineage>
</organism>
<name>A0A382JQ45_9ZZZZ</name>
<accession>A0A382JQ45</accession>
<gene>
    <name evidence="4" type="ORF">METZ01_LOCUS266011</name>
</gene>
<feature type="region of interest" description="Disordered" evidence="1">
    <location>
        <begin position="1"/>
        <end position="21"/>
    </location>
</feature>
<feature type="non-terminal residue" evidence="4">
    <location>
        <position position="161"/>
    </location>
</feature>
<dbReference type="EMBL" id="UINC01075204">
    <property type="protein sequence ID" value="SVC13157.1"/>
    <property type="molecule type" value="Genomic_DNA"/>
</dbReference>
<evidence type="ECO:0000259" key="3">
    <source>
        <dbReference type="Pfam" id="PF20581"/>
    </source>
</evidence>
<reference evidence="4" key="1">
    <citation type="submission" date="2018-05" db="EMBL/GenBank/DDBJ databases">
        <authorList>
            <person name="Lanie J.A."/>
            <person name="Ng W.-L."/>
            <person name="Kazmierczak K.M."/>
            <person name="Andrzejewski T.M."/>
            <person name="Davidsen T.M."/>
            <person name="Wayne K.J."/>
            <person name="Tettelin H."/>
            <person name="Glass J.I."/>
            <person name="Rusch D."/>
            <person name="Podicherti R."/>
            <person name="Tsui H.-C.T."/>
            <person name="Winkler M.E."/>
        </authorList>
    </citation>
    <scope>NUCLEOTIDE SEQUENCE</scope>
</reference>
<keyword evidence="2" id="KW-0812">Transmembrane</keyword>
<feature type="transmembrane region" description="Helical" evidence="2">
    <location>
        <begin position="29"/>
        <end position="50"/>
    </location>
</feature>
<dbReference type="Pfam" id="PF20581">
    <property type="entry name" value="DUF6785"/>
    <property type="match status" value="1"/>
</dbReference>
<evidence type="ECO:0000313" key="4">
    <source>
        <dbReference type="EMBL" id="SVC13157.1"/>
    </source>
</evidence>
<keyword evidence="2" id="KW-1133">Transmembrane helix</keyword>
<evidence type="ECO:0000256" key="1">
    <source>
        <dbReference type="SAM" id="MobiDB-lite"/>
    </source>
</evidence>
<evidence type="ECO:0000256" key="2">
    <source>
        <dbReference type="SAM" id="Phobius"/>
    </source>
</evidence>
<keyword evidence="2" id="KW-0472">Membrane</keyword>
<dbReference type="AlphaFoldDB" id="A0A382JQ45"/>